<comment type="similarity">
    <text evidence="11">Belongs to the cytochrome b5 family.</text>
</comment>
<keyword evidence="12" id="KW-0732">Signal</keyword>
<keyword evidence="15" id="KW-1185">Reference proteome</keyword>
<evidence type="ECO:0000256" key="5">
    <source>
        <dbReference type="ARBA" id="ARBA00022723"/>
    </source>
</evidence>
<dbReference type="Proteomes" id="UP000685013">
    <property type="component" value="Chromosome 6"/>
</dbReference>
<feature type="transmembrane region" description="Helical" evidence="11">
    <location>
        <begin position="140"/>
        <end position="161"/>
    </location>
</feature>
<dbReference type="PROSITE" id="PS50255">
    <property type="entry name" value="CYTOCHROME_B5_2"/>
    <property type="match status" value="1"/>
</dbReference>
<dbReference type="PROSITE" id="PS00191">
    <property type="entry name" value="CYTOCHROME_B5_1"/>
    <property type="match status" value="1"/>
</dbReference>
<keyword evidence="10 11" id="KW-0472">Membrane</keyword>
<keyword evidence="9 11" id="KW-0408">Iron</keyword>
<evidence type="ECO:0000256" key="3">
    <source>
        <dbReference type="ARBA" id="ARBA00022617"/>
    </source>
</evidence>
<evidence type="ECO:0000256" key="1">
    <source>
        <dbReference type="ARBA" id="ARBA00004131"/>
    </source>
</evidence>
<keyword evidence="8 11" id="KW-1133">Transmembrane helix</keyword>
<evidence type="ECO:0000256" key="8">
    <source>
        <dbReference type="ARBA" id="ARBA00022989"/>
    </source>
</evidence>
<evidence type="ECO:0000256" key="2">
    <source>
        <dbReference type="ARBA" id="ARBA00022448"/>
    </source>
</evidence>
<accession>A0AAV6NEK9</accession>
<evidence type="ECO:0000256" key="11">
    <source>
        <dbReference type="RuleBase" id="RU362121"/>
    </source>
</evidence>
<dbReference type="GO" id="GO:0046872">
    <property type="term" value="F:metal ion binding"/>
    <property type="evidence" value="ECO:0007669"/>
    <property type="project" value="UniProtKB-UniRule"/>
</dbReference>
<feature type="chain" id="PRO_5043753389" evidence="12">
    <location>
        <begin position="23"/>
        <end position="166"/>
    </location>
</feature>
<comment type="subcellular location">
    <subcellularLocation>
        <location evidence="1">Endoplasmic reticulum membrane</location>
        <topology evidence="1">Single-pass membrane protein</topology>
        <orientation evidence="1">Cytoplasmic side</orientation>
    </subcellularLocation>
</comment>
<sequence length="166" mass="18620">MFFTSLQLCEIVLIWVFSPISLQRLIPEMDSDPKVFVFDEVAKHNHQRDCWLIISGKVYDVTSFLEEHPGGDEVLLLAAEKDATDDFENVGHSLSAIEQMEKYYIGNVDMSTVPKPIDYRLAASQSVKATTSSTESSGSLLTLLQILVPLLIMGVAIYLQFYGKKQ</sequence>
<evidence type="ECO:0000256" key="4">
    <source>
        <dbReference type="ARBA" id="ARBA00022692"/>
    </source>
</evidence>
<evidence type="ECO:0000256" key="7">
    <source>
        <dbReference type="ARBA" id="ARBA00022982"/>
    </source>
</evidence>
<evidence type="ECO:0000256" key="6">
    <source>
        <dbReference type="ARBA" id="ARBA00022824"/>
    </source>
</evidence>
<dbReference type="PANTHER" id="PTHR19359">
    <property type="entry name" value="CYTOCHROME B5"/>
    <property type="match status" value="1"/>
</dbReference>
<evidence type="ECO:0000256" key="10">
    <source>
        <dbReference type="ARBA" id="ARBA00023136"/>
    </source>
</evidence>
<keyword evidence="7" id="KW-0249">Electron transport</keyword>
<dbReference type="GO" id="GO:0020037">
    <property type="term" value="F:heme binding"/>
    <property type="evidence" value="ECO:0007669"/>
    <property type="project" value="UniProtKB-UniRule"/>
</dbReference>
<keyword evidence="2" id="KW-0813">Transport</keyword>
<reference evidence="14 15" key="1">
    <citation type="journal article" date="2021" name="Hortic Res">
        <title>The domestication of Cucurbita argyrosperma as revealed by the genome of its wild relative.</title>
        <authorList>
            <person name="Barrera-Redondo J."/>
            <person name="Sanchez-de la Vega G."/>
            <person name="Aguirre-Liguori J.A."/>
            <person name="Castellanos-Morales G."/>
            <person name="Gutierrez-Guerrero Y.T."/>
            <person name="Aguirre-Dugua X."/>
            <person name="Aguirre-Planter E."/>
            <person name="Tenaillon M.I."/>
            <person name="Lira-Saade R."/>
            <person name="Eguiarte L.E."/>
        </authorList>
    </citation>
    <scope>NUCLEOTIDE SEQUENCE [LARGE SCALE GENOMIC DNA]</scope>
    <source>
        <strain evidence="14">JBR-2021</strain>
    </source>
</reference>
<gene>
    <name evidence="14" type="primary">CYTB5-D</name>
    <name evidence="14" type="ORF">SDJN03_10234</name>
</gene>
<feature type="signal peptide" evidence="12">
    <location>
        <begin position="1"/>
        <end position="22"/>
    </location>
</feature>
<dbReference type="InterPro" id="IPR050668">
    <property type="entry name" value="Cytochrome_b5"/>
</dbReference>
<keyword evidence="5 11" id="KW-0479">Metal-binding</keyword>
<dbReference type="AlphaFoldDB" id="A0AAV6NEK9"/>
<dbReference type="EMBL" id="JAGKQH010000006">
    <property type="protein sequence ID" value="KAG6597054.1"/>
    <property type="molecule type" value="Genomic_DNA"/>
</dbReference>
<evidence type="ECO:0000259" key="13">
    <source>
        <dbReference type="PROSITE" id="PS50255"/>
    </source>
</evidence>
<dbReference type="FunFam" id="3.10.120.10:FF:000002">
    <property type="entry name" value="Cytochrome b5 type B"/>
    <property type="match status" value="1"/>
</dbReference>
<dbReference type="PANTHER" id="PTHR19359:SF129">
    <property type="entry name" value="CYTOCHROME B5 ISOFORM B"/>
    <property type="match status" value="1"/>
</dbReference>
<keyword evidence="6" id="KW-0256">Endoplasmic reticulum</keyword>
<evidence type="ECO:0000256" key="12">
    <source>
        <dbReference type="SAM" id="SignalP"/>
    </source>
</evidence>
<protein>
    <submittedName>
        <fullName evidence="14">Cytochrome B5 isoform D</fullName>
    </submittedName>
</protein>
<dbReference type="SMART" id="SM01117">
    <property type="entry name" value="Cyt-b5"/>
    <property type="match status" value="1"/>
</dbReference>
<dbReference type="InterPro" id="IPR018506">
    <property type="entry name" value="Cyt_B5_heme-BS"/>
</dbReference>
<evidence type="ECO:0000256" key="9">
    <source>
        <dbReference type="ARBA" id="ARBA00023004"/>
    </source>
</evidence>
<comment type="caution">
    <text evidence="14">The sequence shown here is derived from an EMBL/GenBank/DDBJ whole genome shotgun (WGS) entry which is preliminary data.</text>
</comment>
<feature type="domain" description="Cytochrome b5 heme-binding" evidence="13">
    <location>
        <begin position="33"/>
        <end position="109"/>
    </location>
</feature>
<evidence type="ECO:0000313" key="15">
    <source>
        <dbReference type="Proteomes" id="UP000685013"/>
    </source>
</evidence>
<dbReference type="InterPro" id="IPR001199">
    <property type="entry name" value="Cyt_B5-like_heme/steroid-bd"/>
</dbReference>
<dbReference type="Pfam" id="PF00173">
    <property type="entry name" value="Cyt-b5"/>
    <property type="match status" value="1"/>
</dbReference>
<dbReference type="GO" id="GO:0005789">
    <property type="term" value="C:endoplasmic reticulum membrane"/>
    <property type="evidence" value="ECO:0007669"/>
    <property type="project" value="UniProtKB-SubCell"/>
</dbReference>
<keyword evidence="4 11" id="KW-0812">Transmembrane</keyword>
<evidence type="ECO:0000313" key="14">
    <source>
        <dbReference type="EMBL" id="KAG6597054.1"/>
    </source>
</evidence>
<feature type="non-terminal residue" evidence="14">
    <location>
        <position position="1"/>
    </location>
</feature>
<name>A0AAV6NEK9_9ROSI</name>
<keyword evidence="3 11" id="KW-0349">Heme</keyword>
<organism evidence="14 15">
    <name type="scientific">Cucurbita argyrosperma subsp. sororia</name>
    <dbReference type="NCBI Taxonomy" id="37648"/>
    <lineage>
        <taxon>Eukaryota</taxon>
        <taxon>Viridiplantae</taxon>
        <taxon>Streptophyta</taxon>
        <taxon>Embryophyta</taxon>
        <taxon>Tracheophyta</taxon>
        <taxon>Spermatophyta</taxon>
        <taxon>Magnoliopsida</taxon>
        <taxon>eudicotyledons</taxon>
        <taxon>Gunneridae</taxon>
        <taxon>Pentapetalae</taxon>
        <taxon>rosids</taxon>
        <taxon>fabids</taxon>
        <taxon>Cucurbitales</taxon>
        <taxon>Cucurbitaceae</taxon>
        <taxon>Cucurbiteae</taxon>
        <taxon>Cucurbita</taxon>
    </lineage>
</organism>
<proteinExistence type="inferred from homology"/>